<feature type="domain" description="PPM-type phosphatase" evidence="3">
    <location>
        <begin position="233"/>
        <end position="458"/>
    </location>
</feature>
<accession>B1VNJ4</accession>
<dbReference type="PANTHER" id="PTHR43156">
    <property type="entry name" value="STAGE II SPORULATION PROTEIN E-RELATED"/>
    <property type="match status" value="1"/>
</dbReference>
<gene>
    <name evidence="4" type="ordered locus">SGR_188</name>
</gene>
<dbReference type="InterPro" id="IPR052016">
    <property type="entry name" value="Bact_Sigma-Reg"/>
</dbReference>
<keyword evidence="1" id="KW-0378">Hydrolase</keyword>
<dbReference type="Gene3D" id="3.30.450.40">
    <property type="match status" value="1"/>
</dbReference>
<evidence type="ECO:0000313" key="4">
    <source>
        <dbReference type="EMBL" id="BAG17017.1"/>
    </source>
</evidence>
<evidence type="ECO:0000313" key="5">
    <source>
        <dbReference type="Proteomes" id="UP000001685"/>
    </source>
</evidence>
<dbReference type="EMBL" id="AP009493">
    <property type="protein sequence ID" value="BAG17017.1"/>
    <property type="molecule type" value="Genomic_DNA"/>
</dbReference>
<evidence type="ECO:0000256" key="1">
    <source>
        <dbReference type="ARBA" id="ARBA00022801"/>
    </source>
</evidence>
<dbReference type="Pfam" id="PF07228">
    <property type="entry name" value="SpoIIE"/>
    <property type="match status" value="1"/>
</dbReference>
<protein>
    <recommendedName>
        <fullName evidence="6">Serine/threonine protein phosphatase</fullName>
    </recommendedName>
</protein>
<evidence type="ECO:0000259" key="3">
    <source>
        <dbReference type="SMART" id="SM00331"/>
    </source>
</evidence>
<proteinExistence type="predicted"/>
<dbReference type="InterPro" id="IPR003018">
    <property type="entry name" value="GAF"/>
</dbReference>
<dbReference type="SMART" id="SM00065">
    <property type="entry name" value="GAF"/>
    <property type="match status" value="1"/>
</dbReference>
<dbReference type="KEGG" id="sgr:SGR_188"/>
<dbReference type="PANTHER" id="PTHR43156:SF2">
    <property type="entry name" value="STAGE II SPORULATION PROTEIN E"/>
    <property type="match status" value="1"/>
</dbReference>
<organism evidence="4 5">
    <name type="scientific">Streptomyces griseus subsp. griseus (strain JCM 4626 / CBS 651.72 / NBRC 13350 / KCC S-0626 / ISP 5235)</name>
    <dbReference type="NCBI Taxonomy" id="455632"/>
    <lineage>
        <taxon>Bacteria</taxon>
        <taxon>Bacillati</taxon>
        <taxon>Actinomycetota</taxon>
        <taxon>Actinomycetes</taxon>
        <taxon>Kitasatosporales</taxon>
        <taxon>Streptomycetaceae</taxon>
        <taxon>Streptomyces</taxon>
    </lineage>
</organism>
<evidence type="ECO:0000259" key="2">
    <source>
        <dbReference type="SMART" id="SM00065"/>
    </source>
</evidence>
<dbReference type="eggNOG" id="COG2208">
    <property type="taxonomic scope" value="Bacteria"/>
</dbReference>
<dbReference type="Pfam" id="PF01590">
    <property type="entry name" value="GAF"/>
    <property type="match status" value="1"/>
</dbReference>
<dbReference type="SUPFAM" id="SSF55781">
    <property type="entry name" value="GAF domain-like"/>
    <property type="match status" value="1"/>
</dbReference>
<dbReference type="HOGENOM" id="CLU_000445_11_32_11"/>
<feature type="domain" description="GAF" evidence="2">
    <location>
        <begin position="55"/>
        <end position="201"/>
    </location>
</feature>
<dbReference type="Gene3D" id="3.60.40.10">
    <property type="entry name" value="PPM-type phosphatase domain"/>
    <property type="match status" value="1"/>
</dbReference>
<name>B1VNJ4_STRGG</name>
<dbReference type="InterPro" id="IPR036457">
    <property type="entry name" value="PPM-type-like_dom_sf"/>
</dbReference>
<dbReference type="AlphaFoldDB" id="B1VNJ4"/>
<dbReference type="GO" id="GO:0016791">
    <property type="term" value="F:phosphatase activity"/>
    <property type="evidence" value="ECO:0007669"/>
    <property type="project" value="TreeGrafter"/>
</dbReference>
<dbReference type="eggNOG" id="COG2203">
    <property type="taxonomic scope" value="Bacteria"/>
</dbReference>
<reference evidence="5" key="1">
    <citation type="journal article" date="2008" name="J. Bacteriol.">
        <title>Genome sequence of the streptomycin-producing microorganism Streptomyces griseus IFO 13350.</title>
        <authorList>
            <person name="Ohnishi Y."/>
            <person name="Ishikawa J."/>
            <person name="Hara H."/>
            <person name="Suzuki H."/>
            <person name="Ikenoya M."/>
            <person name="Ikeda H."/>
            <person name="Yamashita A."/>
            <person name="Hattori M."/>
            <person name="Horinouchi S."/>
        </authorList>
    </citation>
    <scope>NUCLEOTIDE SEQUENCE [LARGE SCALE GENOMIC DNA]</scope>
    <source>
        <strain evidence="5">JCM 4626 / NBRC 13350</strain>
    </source>
</reference>
<sequence length="462" mass="48510">MVGWLAGSCGEPRKEGGLLGGVEYPEGVRDDGLPAVLSDPARLASLEASGMVGSAPEQVFDDLTRLAVSVTGAAISAITFVGGARTYWKSVPHLPYGGSEQWQNGVGESFCYFAVGANGPFIVEDAAKDPRTAGHQGIGPWGVGSWAGFPIVTTDGHAIGTMCVIDANPRQWKPQELETLATLARAVSNEINLRISLSTAQSALATANAALSVSQDLARSLQESLLPPVLRPVPGMDASARYLAATGDVEVVGDFYDLFNARGPWWTAVMGDVCGKGLEAAKVTALARYTLRADAGDHLSPAEVLDRLNSAMRAQRAPRFLTAVQATFRTTPAGAAGRLCLAGHPPALIRRADGRVQQTGLPGTLLGVMPTVSLSDVRFRLAPGDLLFLYTDGACEARPDPSKPLPHRPIFDEEALAEALADTRGMDAADTNAHIAEVLAGHHGGWASDDTALLSLRVPPRP</sequence>
<evidence type="ECO:0008006" key="6">
    <source>
        <dbReference type="Google" id="ProtNLM"/>
    </source>
</evidence>
<dbReference type="InterPro" id="IPR001932">
    <property type="entry name" value="PPM-type_phosphatase-like_dom"/>
</dbReference>
<dbReference type="SMART" id="SM00331">
    <property type="entry name" value="PP2C_SIG"/>
    <property type="match status" value="1"/>
</dbReference>
<dbReference type="InterPro" id="IPR029016">
    <property type="entry name" value="GAF-like_dom_sf"/>
</dbReference>
<dbReference type="Proteomes" id="UP000001685">
    <property type="component" value="Chromosome"/>
</dbReference>